<dbReference type="InParanoid" id="A0A420WMA2"/>
<dbReference type="EMBL" id="RBII01000001">
    <property type="protein sequence ID" value="RKQ72120.1"/>
    <property type="molecule type" value="Genomic_DNA"/>
</dbReference>
<keyword evidence="1" id="KW-0732">Signal</keyword>
<proteinExistence type="predicted"/>
<feature type="chain" id="PRO_5019074940" description="Lipoprotein" evidence="1">
    <location>
        <begin position="23"/>
        <end position="547"/>
    </location>
</feature>
<accession>A0A420WMA2</accession>
<organism evidence="2 3">
    <name type="scientific">Litorimonas taeanensis</name>
    <dbReference type="NCBI Taxonomy" id="568099"/>
    <lineage>
        <taxon>Bacteria</taxon>
        <taxon>Pseudomonadati</taxon>
        <taxon>Pseudomonadota</taxon>
        <taxon>Alphaproteobacteria</taxon>
        <taxon>Maricaulales</taxon>
        <taxon>Robiginitomaculaceae</taxon>
    </lineage>
</organism>
<gene>
    <name evidence="2" type="ORF">DES40_1457</name>
</gene>
<reference evidence="2 3" key="1">
    <citation type="submission" date="2018-10" db="EMBL/GenBank/DDBJ databases">
        <title>Genomic Encyclopedia of Type Strains, Phase IV (KMG-IV): sequencing the most valuable type-strain genomes for metagenomic binning, comparative biology and taxonomic classification.</title>
        <authorList>
            <person name="Goeker M."/>
        </authorList>
    </citation>
    <scope>NUCLEOTIDE SEQUENCE [LARGE SCALE GENOMIC DNA]</scope>
    <source>
        <strain evidence="2 3">DSM 22008</strain>
    </source>
</reference>
<keyword evidence="3" id="KW-1185">Reference proteome</keyword>
<evidence type="ECO:0000313" key="2">
    <source>
        <dbReference type="EMBL" id="RKQ72120.1"/>
    </source>
</evidence>
<name>A0A420WMA2_9PROT</name>
<protein>
    <recommendedName>
        <fullName evidence="4">Lipoprotein</fullName>
    </recommendedName>
</protein>
<feature type="signal peptide" evidence="1">
    <location>
        <begin position="1"/>
        <end position="22"/>
    </location>
</feature>
<evidence type="ECO:0008006" key="4">
    <source>
        <dbReference type="Google" id="ProtNLM"/>
    </source>
</evidence>
<evidence type="ECO:0000313" key="3">
    <source>
        <dbReference type="Proteomes" id="UP000282211"/>
    </source>
</evidence>
<dbReference type="PROSITE" id="PS51257">
    <property type="entry name" value="PROKAR_LIPOPROTEIN"/>
    <property type="match status" value="1"/>
</dbReference>
<dbReference type="Proteomes" id="UP000282211">
    <property type="component" value="Unassembled WGS sequence"/>
</dbReference>
<sequence length="547" mass="59520">MTFRKSLLSTALIAVASTSLLMGGCNGKDKGEHALISAEAAPLGLKSLDEKVFARHFDVAPRTVSDEEANLALKALSMDKESDLTWQSKAGEKGNYVYNNLQFESDEETITIGQAELLGVHMQDGEATFDRVNFEDITVSEDEVSFGIKAISLARPSPKMAQLIMHAIQRADGLDDLDIEIDEGEEMSLGAVSINQVSIKSDEATGTIEQIVWGTDEAFQKGDAKFGNMDFTITDKNDVTTTFSFEGGTARGLNMEPYKKLSKDLKAAGLGQSLGLGSMFGGMNVFAKPYDDFTIGQGTLKNEFFSFDFKGFEGQAKEKNGVTTITQVSKPMTLKLLSQPKSSNGARAFETFKSLGFDSMTFKTSQTQIMDKAKDQIRLENGLFEMEDGFRLNYAYEGEGLAAMVKAAEREEANLNEDTSPAMQMQSTLKSLEALKLQSLKVSLEDKSIVERALKLASEMFGQSPDMLKKQMKMAVMAAPIMAEGKLEKSILSELGSAVVEFVENDGETLTISVNPPKPLSITSLIEAKESNLAPEELGFSASVSEK</sequence>
<dbReference type="AlphaFoldDB" id="A0A420WMA2"/>
<comment type="caution">
    <text evidence="2">The sequence shown here is derived from an EMBL/GenBank/DDBJ whole genome shotgun (WGS) entry which is preliminary data.</text>
</comment>
<evidence type="ECO:0000256" key="1">
    <source>
        <dbReference type="SAM" id="SignalP"/>
    </source>
</evidence>